<dbReference type="AlphaFoldDB" id="A0A1E5VDM4"/>
<evidence type="ECO:0000259" key="1">
    <source>
        <dbReference type="PROSITE" id="PS50181"/>
    </source>
</evidence>
<dbReference type="InterPro" id="IPR036047">
    <property type="entry name" value="F-box-like_dom_sf"/>
</dbReference>
<dbReference type="Gene3D" id="1.20.1280.50">
    <property type="match status" value="1"/>
</dbReference>
<evidence type="ECO:0000313" key="3">
    <source>
        <dbReference type="Proteomes" id="UP000095767"/>
    </source>
</evidence>
<proteinExistence type="predicted"/>
<dbReference type="Proteomes" id="UP000095767">
    <property type="component" value="Unassembled WGS sequence"/>
</dbReference>
<dbReference type="InterPro" id="IPR050796">
    <property type="entry name" value="SCF_F-box_component"/>
</dbReference>
<accession>A0A1E5VDM4</accession>
<reference evidence="2 3" key="1">
    <citation type="submission" date="2016-09" db="EMBL/GenBank/DDBJ databases">
        <title>The draft genome of Dichanthelium oligosanthes: A C3 panicoid grass species.</title>
        <authorList>
            <person name="Studer A.J."/>
            <person name="Schnable J.C."/>
            <person name="Brutnell T.P."/>
        </authorList>
    </citation>
    <scope>NUCLEOTIDE SEQUENCE [LARGE SCALE GENOMIC DNA]</scope>
    <source>
        <strain evidence="3">cv. Kellogg 1175</strain>
        <tissue evidence="2">Leaf</tissue>
    </source>
</reference>
<comment type="caution">
    <text evidence="2">The sequence shown here is derived from an EMBL/GenBank/DDBJ whole genome shotgun (WGS) entry which is preliminary data.</text>
</comment>
<dbReference type="SMART" id="SM00256">
    <property type="entry name" value="FBOX"/>
    <property type="match status" value="1"/>
</dbReference>
<dbReference type="SUPFAM" id="SSF81383">
    <property type="entry name" value="F-box domain"/>
    <property type="match status" value="1"/>
</dbReference>
<feature type="non-terminal residue" evidence="2">
    <location>
        <position position="80"/>
    </location>
</feature>
<keyword evidence="3" id="KW-1185">Reference proteome</keyword>
<dbReference type="OrthoDB" id="1631251at2759"/>
<dbReference type="InterPro" id="IPR001810">
    <property type="entry name" value="F-box_dom"/>
</dbReference>
<sequence length="80" mass="9090">LAIPPTVTDDTNSGVLPTDVLYDILLRLPAKELCRLRLICRAWRALISDPGYARAHQSRDPLFARLLFSFAREELQIVNL</sequence>
<dbReference type="EMBL" id="LWDX02043467">
    <property type="protein sequence ID" value="OEL23114.1"/>
    <property type="molecule type" value="Genomic_DNA"/>
</dbReference>
<dbReference type="PANTHER" id="PTHR31672">
    <property type="entry name" value="BNACNNG10540D PROTEIN"/>
    <property type="match status" value="1"/>
</dbReference>
<gene>
    <name evidence="2" type="ORF">BAE44_0015866</name>
</gene>
<dbReference type="PANTHER" id="PTHR31672:SF13">
    <property type="entry name" value="F-BOX PROTEIN CPR30-LIKE"/>
    <property type="match status" value="1"/>
</dbReference>
<evidence type="ECO:0000313" key="2">
    <source>
        <dbReference type="EMBL" id="OEL23114.1"/>
    </source>
</evidence>
<organism evidence="2 3">
    <name type="scientific">Dichanthelium oligosanthes</name>
    <dbReference type="NCBI Taxonomy" id="888268"/>
    <lineage>
        <taxon>Eukaryota</taxon>
        <taxon>Viridiplantae</taxon>
        <taxon>Streptophyta</taxon>
        <taxon>Embryophyta</taxon>
        <taxon>Tracheophyta</taxon>
        <taxon>Spermatophyta</taxon>
        <taxon>Magnoliopsida</taxon>
        <taxon>Liliopsida</taxon>
        <taxon>Poales</taxon>
        <taxon>Poaceae</taxon>
        <taxon>PACMAD clade</taxon>
        <taxon>Panicoideae</taxon>
        <taxon>Panicodae</taxon>
        <taxon>Paniceae</taxon>
        <taxon>Dichantheliinae</taxon>
        <taxon>Dichanthelium</taxon>
    </lineage>
</organism>
<feature type="non-terminal residue" evidence="2">
    <location>
        <position position="1"/>
    </location>
</feature>
<dbReference type="PROSITE" id="PS50181">
    <property type="entry name" value="FBOX"/>
    <property type="match status" value="1"/>
</dbReference>
<protein>
    <recommendedName>
        <fullName evidence="1">F-box domain-containing protein</fullName>
    </recommendedName>
</protein>
<dbReference type="Pfam" id="PF12937">
    <property type="entry name" value="F-box-like"/>
    <property type="match status" value="1"/>
</dbReference>
<name>A0A1E5VDM4_9POAL</name>
<dbReference type="CDD" id="cd22157">
    <property type="entry name" value="F-box_AtFBW1-like"/>
    <property type="match status" value="1"/>
</dbReference>
<feature type="domain" description="F-box" evidence="1">
    <location>
        <begin position="10"/>
        <end position="66"/>
    </location>
</feature>